<dbReference type="InterPro" id="IPR008854">
    <property type="entry name" value="TPMT"/>
</dbReference>
<evidence type="ECO:0000256" key="3">
    <source>
        <dbReference type="ARBA" id="ARBA00022691"/>
    </source>
</evidence>
<dbReference type="Proteomes" id="UP001230188">
    <property type="component" value="Unassembled WGS sequence"/>
</dbReference>
<name>A0AAD7XK13_9STRA</name>
<keyword evidence="6" id="KW-1185">Reference proteome</keyword>
<reference evidence="5" key="1">
    <citation type="submission" date="2023-01" db="EMBL/GenBank/DDBJ databases">
        <title>Metagenome sequencing of chrysophaentin producing Chrysophaeum taylorii.</title>
        <authorList>
            <person name="Davison J."/>
            <person name="Bewley C."/>
        </authorList>
    </citation>
    <scope>NUCLEOTIDE SEQUENCE</scope>
    <source>
        <strain evidence="5">NIES-1699</strain>
    </source>
</reference>
<evidence type="ECO:0000256" key="4">
    <source>
        <dbReference type="SAM" id="MobiDB-lite"/>
    </source>
</evidence>
<sequence>MHSIAIRGDARLEYIVGDFMHLTPALFGPSIVGEQFTAAFDRGALVAVAPEDRSSYVAALAKNVATDGRVLLVATEHTPFADGKLGPPYSLPEDLVRHLAEPAFEVRLLEREDRLAVDPVWKDRGCDSFFEATYLLTRNNEIIWPPTLEEMAQAAYRELAIDKPDVDPGAHRVWDLDRPPTQQSPAWLAEEVEEEATS</sequence>
<keyword evidence="2" id="KW-0808">Transferase</keyword>
<dbReference type="Pfam" id="PF05724">
    <property type="entry name" value="TPMT"/>
    <property type="match status" value="1"/>
</dbReference>
<dbReference type="Gene3D" id="3.40.50.150">
    <property type="entry name" value="Vaccinia Virus protein VP39"/>
    <property type="match status" value="1"/>
</dbReference>
<organism evidence="5 6">
    <name type="scientific">Chrysophaeum taylorii</name>
    <dbReference type="NCBI Taxonomy" id="2483200"/>
    <lineage>
        <taxon>Eukaryota</taxon>
        <taxon>Sar</taxon>
        <taxon>Stramenopiles</taxon>
        <taxon>Ochrophyta</taxon>
        <taxon>Pelagophyceae</taxon>
        <taxon>Pelagomonadales</taxon>
        <taxon>Pelagomonadaceae</taxon>
        <taxon>Chrysophaeum</taxon>
    </lineage>
</organism>
<accession>A0AAD7XK13</accession>
<feature type="region of interest" description="Disordered" evidence="4">
    <location>
        <begin position="170"/>
        <end position="198"/>
    </location>
</feature>
<evidence type="ECO:0000256" key="1">
    <source>
        <dbReference type="ARBA" id="ARBA00022603"/>
    </source>
</evidence>
<protein>
    <submittedName>
        <fullName evidence="5">Uncharacterized protein</fullName>
    </submittedName>
</protein>
<dbReference type="AlphaFoldDB" id="A0AAD7XK13"/>
<dbReference type="InterPro" id="IPR029063">
    <property type="entry name" value="SAM-dependent_MTases_sf"/>
</dbReference>
<keyword evidence="1" id="KW-0489">Methyltransferase</keyword>
<dbReference type="GO" id="GO:0032259">
    <property type="term" value="P:methylation"/>
    <property type="evidence" value="ECO:0007669"/>
    <property type="project" value="UniProtKB-KW"/>
</dbReference>
<keyword evidence="3" id="KW-0949">S-adenosyl-L-methionine</keyword>
<dbReference type="PANTHER" id="PTHR10259:SF11">
    <property type="entry name" value="THIOPURINE S-METHYLTRANSFERASE"/>
    <property type="match status" value="1"/>
</dbReference>
<dbReference type="EMBL" id="JAQMWT010000594">
    <property type="protein sequence ID" value="KAJ8599025.1"/>
    <property type="molecule type" value="Genomic_DNA"/>
</dbReference>
<proteinExistence type="predicted"/>
<evidence type="ECO:0000313" key="5">
    <source>
        <dbReference type="EMBL" id="KAJ8599025.1"/>
    </source>
</evidence>
<evidence type="ECO:0000256" key="2">
    <source>
        <dbReference type="ARBA" id="ARBA00022679"/>
    </source>
</evidence>
<gene>
    <name evidence="5" type="ORF">CTAYLR_007701</name>
</gene>
<dbReference type="PANTHER" id="PTHR10259">
    <property type="entry name" value="THIOPURINE S-METHYLTRANSFERASE"/>
    <property type="match status" value="1"/>
</dbReference>
<dbReference type="PROSITE" id="PS51585">
    <property type="entry name" value="SAM_MT_TPMT"/>
    <property type="match status" value="1"/>
</dbReference>
<dbReference type="SUPFAM" id="SSF53335">
    <property type="entry name" value="S-adenosyl-L-methionine-dependent methyltransferases"/>
    <property type="match status" value="1"/>
</dbReference>
<evidence type="ECO:0000313" key="6">
    <source>
        <dbReference type="Proteomes" id="UP001230188"/>
    </source>
</evidence>
<dbReference type="GO" id="GO:0008119">
    <property type="term" value="F:thiopurine S-methyltransferase activity"/>
    <property type="evidence" value="ECO:0007669"/>
    <property type="project" value="TreeGrafter"/>
</dbReference>
<comment type="caution">
    <text evidence="5">The sequence shown here is derived from an EMBL/GenBank/DDBJ whole genome shotgun (WGS) entry which is preliminary data.</text>
</comment>